<proteinExistence type="predicted"/>
<gene>
    <name evidence="3" type="ORF">NLU13_3107</name>
</gene>
<evidence type="ECO:0000256" key="1">
    <source>
        <dbReference type="SAM" id="MobiDB-lite"/>
    </source>
</evidence>
<feature type="region of interest" description="Disordered" evidence="1">
    <location>
        <begin position="24"/>
        <end position="47"/>
    </location>
</feature>
<evidence type="ECO:0000313" key="4">
    <source>
        <dbReference type="Proteomes" id="UP001175261"/>
    </source>
</evidence>
<sequence length="385" mass="41809">MSSEMLAASEDELSLTFVSNGASLAAPTSAPTRRDIQDSSARPFPPMTTDWNVPQSCTWTYNAASEPVPGATGAVAWLDLEPDADATTLSCYPHGMFAGGRTGVFSPGTCPSGWTTAEVVVNTDEDHEHATTTAICCSSEYSLVDTICKRSVPTVLAVPISYNKTASTHEVLSDSTTTLYSATIAVYTIMAMFRETDKPMLGIGDEDDIDVENLPRGLSINARIGIGVGAAVAGLLLIAGGILLLLHCRQRRKRRNAGVGHEMGSVHRNCRGIDRDGDDASFTSADDDSCRRSYGREPPPAYEATTETNSLADNESGTTVSREEIRVLRAQKEAIQRRIDELESVDTDDSVEARQQHLQYQEPQQMRQSQRPVSQEEESRTRRDA</sequence>
<feature type="compositionally biased region" description="Polar residues" evidence="1">
    <location>
        <begin position="356"/>
        <end position="373"/>
    </location>
</feature>
<keyword evidence="4" id="KW-1185">Reference proteome</keyword>
<dbReference type="EMBL" id="JAPDFR010000002">
    <property type="protein sequence ID" value="KAK0389532.1"/>
    <property type="molecule type" value="Genomic_DNA"/>
</dbReference>
<comment type="caution">
    <text evidence="3">The sequence shown here is derived from an EMBL/GenBank/DDBJ whole genome shotgun (WGS) entry which is preliminary data.</text>
</comment>
<evidence type="ECO:0000256" key="2">
    <source>
        <dbReference type="SAM" id="Phobius"/>
    </source>
</evidence>
<name>A0AA39GP35_SARSR</name>
<keyword evidence="2" id="KW-0812">Transmembrane</keyword>
<accession>A0AA39GP35</accession>
<dbReference type="AlphaFoldDB" id="A0AA39GP35"/>
<keyword evidence="2" id="KW-0472">Membrane</keyword>
<feature type="region of interest" description="Disordered" evidence="1">
    <location>
        <begin position="340"/>
        <end position="385"/>
    </location>
</feature>
<dbReference type="Proteomes" id="UP001175261">
    <property type="component" value="Unassembled WGS sequence"/>
</dbReference>
<evidence type="ECO:0000313" key="3">
    <source>
        <dbReference type="EMBL" id="KAK0389532.1"/>
    </source>
</evidence>
<reference evidence="3" key="1">
    <citation type="submission" date="2022-10" db="EMBL/GenBank/DDBJ databases">
        <title>Determination and structural analysis of whole genome sequence of Sarocladium strictum F4-1.</title>
        <authorList>
            <person name="Hu L."/>
            <person name="Jiang Y."/>
        </authorList>
    </citation>
    <scope>NUCLEOTIDE SEQUENCE</scope>
    <source>
        <strain evidence="3">F4-1</strain>
    </source>
</reference>
<feature type="compositionally biased region" description="Polar residues" evidence="1">
    <location>
        <begin position="305"/>
        <end position="320"/>
    </location>
</feature>
<organism evidence="3 4">
    <name type="scientific">Sarocladium strictum</name>
    <name type="common">Black bundle disease fungus</name>
    <name type="synonym">Acremonium strictum</name>
    <dbReference type="NCBI Taxonomy" id="5046"/>
    <lineage>
        <taxon>Eukaryota</taxon>
        <taxon>Fungi</taxon>
        <taxon>Dikarya</taxon>
        <taxon>Ascomycota</taxon>
        <taxon>Pezizomycotina</taxon>
        <taxon>Sordariomycetes</taxon>
        <taxon>Hypocreomycetidae</taxon>
        <taxon>Hypocreales</taxon>
        <taxon>Sarocladiaceae</taxon>
        <taxon>Sarocladium</taxon>
    </lineage>
</organism>
<keyword evidence="2" id="KW-1133">Transmembrane helix</keyword>
<feature type="region of interest" description="Disordered" evidence="1">
    <location>
        <begin position="256"/>
        <end position="322"/>
    </location>
</feature>
<feature type="transmembrane region" description="Helical" evidence="2">
    <location>
        <begin position="224"/>
        <end position="246"/>
    </location>
</feature>
<protein>
    <submittedName>
        <fullName evidence="3">Uncharacterized protein</fullName>
    </submittedName>
</protein>